<dbReference type="Gene3D" id="3.20.20.80">
    <property type="entry name" value="Glycosidases"/>
    <property type="match status" value="1"/>
</dbReference>
<accession>A0A8T3A9U9</accession>
<dbReference type="OrthoDB" id="406631at2759"/>
<feature type="signal peptide" evidence="6">
    <location>
        <begin position="1"/>
        <end position="23"/>
    </location>
</feature>
<dbReference type="EMBL" id="JAGYWB010000018">
    <property type="protein sequence ID" value="KAI0492889.1"/>
    <property type="molecule type" value="Genomic_DNA"/>
</dbReference>
<protein>
    <recommendedName>
        <fullName evidence="3">mannan endo-1,4-beta-mannosidase</fullName>
        <ecNumber evidence="3">3.2.1.78</ecNumber>
    </recommendedName>
</protein>
<feature type="chain" id="PRO_5035727512" description="mannan endo-1,4-beta-mannosidase" evidence="6">
    <location>
        <begin position="24"/>
        <end position="423"/>
    </location>
</feature>
<evidence type="ECO:0000256" key="6">
    <source>
        <dbReference type="SAM" id="SignalP"/>
    </source>
</evidence>
<dbReference type="GO" id="GO:0016985">
    <property type="term" value="F:mannan endo-1,4-beta-mannosidase activity"/>
    <property type="evidence" value="ECO:0007669"/>
    <property type="project" value="UniProtKB-EC"/>
</dbReference>
<comment type="catalytic activity">
    <reaction evidence="1">
        <text>Random hydrolysis of (1-&gt;4)-beta-D-mannosidic linkages in mannans, galactomannans and glucomannans.</text>
        <dbReference type="EC" id="3.2.1.78"/>
    </reaction>
</comment>
<reference evidence="8" key="1">
    <citation type="journal article" date="2022" name="Front. Genet.">
        <title>Chromosome-Scale Assembly of the Dendrobium nobile Genome Provides Insights Into the Molecular Mechanism of the Biosynthesis of the Medicinal Active Ingredient of Dendrobium.</title>
        <authorList>
            <person name="Xu Q."/>
            <person name="Niu S.-C."/>
            <person name="Li K.-L."/>
            <person name="Zheng P.-J."/>
            <person name="Zhang X.-J."/>
            <person name="Jia Y."/>
            <person name="Liu Y."/>
            <person name="Niu Y.-X."/>
            <person name="Yu L.-H."/>
            <person name="Chen D.-F."/>
            <person name="Zhang G.-Q."/>
        </authorList>
    </citation>
    <scope>NUCLEOTIDE SEQUENCE</scope>
    <source>
        <tissue evidence="8">Leaf</tissue>
    </source>
</reference>
<sequence>MIRVTLVGIFLIFLLDHNQQAQAAGSFIGTNGVHFVLNGNPFFANGFNAYWLMNMASDPSQRDKVSNAFKEASINGLTLARTWAFNDGGSNALQYSPGSYNEQMFKGLDFVISEARSYGMKLILSFVNNYDDFGGKKQYVQWARNQGESIGSDDEFFTNNVVKGYYKNHVKTLLTRYNTLTGVAYKDDPTIFSWELMNEPRCLSDKSGKTLQAWITEMAAHVKSLDSNHLLEAGLEGFYGPSSPSELQINPAGIQVGTDFIANNQISGIDFATLHSYPDQWIANSSDQSQLQFLNNWLDAHIKDASNILHKPLLVTEFGKSWKDPGYSRSKRDALFRTVYSKVYFSARTGGAAAGSLFWQLLVEGLDSLKDGYEIVLNETKVRIISRPCQQLWRLVKLLAKKRKHCEARQRKGHVKACSRWKT</sequence>
<gene>
    <name evidence="8" type="ORF">KFK09_027165</name>
</gene>
<dbReference type="SUPFAM" id="SSF51445">
    <property type="entry name" value="(Trans)glycosidases"/>
    <property type="match status" value="1"/>
</dbReference>
<dbReference type="SMR" id="A0A8T3A9U9"/>
<name>A0A8T3A9U9_DENNO</name>
<dbReference type="FunFam" id="3.20.20.80:FF:000012">
    <property type="entry name" value="Mannan endo-1,4-beta-mannosidase 6"/>
    <property type="match status" value="1"/>
</dbReference>
<keyword evidence="6" id="KW-0732">Signal</keyword>
<dbReference type="Proteomes" id="UP000829196">
    <property type="component" value="Unassembled WGS sequence"/>
</dbReference>
<evidence type="ECO:0000256" key="4">
    <source>
        <dbReference type="ARBA" id="ARBA00022801"/>
    </source>
</evidence>
<evidence type="ECO:0000313" key="8">
    <source>
        <dbReference type="EMBL" id="KAI0492889.1"/>
    </source>
</evidence>
<dbReference type="InterPro" id="IPR045053">
    <property type="entry name" value="MAN-like"/>
</dbReference>
<proteinExistence type="inferred from homology"/>
<evidence type="ECO:0000256" key="3">
    <source>
        <dbReference type="ARBA" id="ARBA00012706"/>
    </source>
</evidence>
<dbReference type="EC" id="3.2.1.78" evidence="3"/>
<dbReference type="InterPro" id="IPR001547">
    <property type="entry name" value="Glyco_hydro_5"/>
</dbReference>
<dbReference type="AlphaFoldDB" id="A0A8T3A9U9"/>
<keyword evidence="9" id="KW-1185">Reference proteome</keyword>
<evidence type="ECO:0000256" key="5">
    <source>
        <dbReference type="ARBA" id="ARBA00023295"/>
    </source>
</evidence>
<evidence type="ECO:0000259" key="7">
    <source>
        <dbReference type="Pfam" id="PF26410"/>
    </source>
</evidence>
<evidence type="ECO:0000313" key="9">
    <source>
        <dbReference type="Proteomes" id="UP000829196"/>
    </source>
</evidence>
<keyword evidence="4" id="KW-0378">Hydrolase</keyword>
<dbReference type="InterPro" id="IPR017853">
    <property type="entry name" value="GH"/>
</dbReference>
<evidence type="ECO:0000256" key="1">
    <source>
        <dbReference type="ARBA" id="ARBA00001678"/>
    </source>
</evidence>
<evidence type="ECO:0000256" key="2">
    <source>
        <dbReference type="ARBA" id="ARBA00005641"/>
    </source>
</evidence>
<dbReference type="Pfam" id="PF26410">
    <property type="entry name" value="GH5_mannosidase"/>
    <property type="match status" value="1"/>
</dbReference>
<keyword evidence="5" id="KW-0326">Glycosidase</keyword>
<dbReference type="GO" id="GO:0000272">
    <property type="term" value="P:polysaccharide catabolic process"/>
    <property type="evidence" value="ECO:0007669"/>
    <property type="project" value="InterPro"/>
</dbReference>
<feature type="domain" description="Glycoside hydrolase family 5" evidence="7">
    <location>
        <begin position="26"/>
        <end position="360"/>
    </location>
</feature>
<dbReference type="PANTHER" id="PTHR31451">
    <property type="match status" value="1"/>
</dbReference>
<dbReference type="PANTHER" id="PTHR31451:SF60">
    <property type="entry name" value="MANNAN ENDO-1,4-BETA-MANNOSIDASE 1"/>
    <property type="match status" value="1"/>
</dbReference>
<comment type="caution">
    <text evidence="8">The sequence shown here is derived from an EMBL/GenBank/DDBJ whole genome shotgun (WGS) entry which is preliminary data.</text>
</comment>
<organism evidence="8 9">
    <name type="scientific">Dendrobium nobile</name>
    <name type="common">Orchid</name>
    <dbReference type="NCBI Taxonomy" id="94219"/>
    <lineage>
        <taxon>Eukaryota</taxon>
        <taxon>Viridiplantae</taxon>
        <taxon>Streptophyta</taxon>
        <taxon>Embryophyta</taxon>
        <taxon>Tracheophyta</taxon>
        <taxon>Spermatophyta</taxon>
        <taxon>Magnoliopsida</taxon>
        <taxon>Liliopsida</taxon>
        <taxon>Asparagales</taxon>
        <taxon>Orchidaceae</taxon>
        <taxon>Epidendroideae</taxon>
        <taxon>Malaxideae</taxon>
        <taxon>Dendrobiinae</taxon>
        <taxon>Dendrobium</taxon>
    </lineage>
</organism>
<comment type="similarity">
    <text evidence="2">Belongs to the glycosyl hydrolase 5 (cellulase A) family.</text>
</comment>